<proteinExistence type="predicted"/>
<dbReference type="PANTHER" id="PTHR45649">
    <property type="entry name" value="AMINO-ACID PERMEASE BAT1"/>
    <property type="match status" value="1"/>
</dbReference>
<organism evidence="7 8">
    <name type="scientific">Neodothiora populina</name>
    <dbReference type="NCBI Taxonomy" id="2781224"/>
    <lineage>
        <taxon>Eukaryota</taxon>
        <taxon>Fungi</taxon>
        <taxon>Dikarya</taxon>
        <taxon>Ascomycota</taxon>
        <taxon>Pezizomycotina</taxon>
        <taxon>Dothideomycetes</taxon>
        <taxon>Dothideomycetidae</taxon>
        <taxon>Dothideales</taxon>
        <taxon>Dothioraceae</taxon>
        <taxon>Neodothiora</taxon>
    </lineage>
</organism>
<keyword evidence="2" id="KW-0813">Transport</keyword>
<keyword evidence="4 6" id="KW-1133">Transmembrane helix</keyword>
<keyword evidence="3 6" id="KW-0812">Transmembrane</keyword>
<evidence type="ECO:0000256" key="2">
    <source>
        <dbReference type="ARBA" id="ARBA00022448"/>
    </source>
</evidence>
<feature type="transmembrane region" description="Helical" evidence="6">
    <location>
        <begin position="96"/>
        <end position="116"/>
    </location>
</feature>
<evidence type="ECO:0000313" key="7">
    <source>
        <dbReference type="EMBL" id="KAL1305761.1"/>
    </source>
</evidence>
<comment type="caution">
    <text evidence="7">The sequence shown here is derived from an EMBL/GenBank/DDBJ whole genome shotgun (WGS) entry which is preliminary data.</text>
</comment>
<evidence type="ECO:0000256" key="6">
    <source>
        <dbReference type="SAM" id="Phobius"/>
    </source>
</evidence>
<dbReference type="Pfam" id="PF13520">
    <property type="entry name" value="AA_permease_2"/>
    <property type="match status" value="1"/>
</dbReference>
<feature type="transmembrane region" description="Helical" evidence="6">
    <location>
        <begin position="65"/>
        <end position="90"/>
    </location>
</feature>
<accession>A0ABR3PHY1</accession>
<keyword evidence="8" id="KW-1185">Reference proteome</keyword>
<sequence>MTSKSEIVNVLADEQGGDAHELTEQDEQTQEVIESVPLKYRGTRADKRDMHVLGKDQVLRRNFKFLTILGFASTVIASWELLLPLFSFALTDGGTAILFWGFIVLTFVMLLVYASIAEMASMSPTSGGQYHWVAEYSPPRFRKFLSYMIGWLLAVHMPLLEGSVLILHLVGFFAIIIPL</sequence>
<evidence type="ECO:0008006" key="9">
    <source>
        <dbReference type="Google" id="ProtNLM"/>
    </source>
</evidence>
<dbReference type="EMBL" id="JBFMKM010000006">
    <property type="protein sequence ID" value="KAL1305761.1"/>
    <property type="molecule type" value="Genomic_DNA"/>
</dbReference>
<feature type="transmembrane region" description="Helical" evidence="6">
    <location>
        <begin position="149"/>
        <end position="177"/>
    </location>
</feature>
<evidence type="ECO:0000256" key="5">
    <source>
        <dbReference type="ARBA" id="ARBA00023136"/>
    </source>
</evidence>
<protein>
    <recommendedName>
        <fullName evidence="9">Amino acid transporter</fullName>
    </recommendedName>
</protein>
<comment type="subcellular location">
    <subcellularLocation>
        <location evidence="1">Membrane</location>
        <topology evidence="1">Multi-pass membrane protein</topology>
    </subcellularLocation>
</comment>
<dbReference type="Gene3D" id="1.20.1740.10">
    <property type="entry name" value="Amino acid/polyamine transporter I"/>
    <property type="match status" value="1"/>
</dbReference>
<evidence type="ECO:0000256" key="4">
    <source>
        <dbReference type="ARBA" id="ARBA00022989"/>
    </source>
</evidence>
<reference evidence="7 8" key="1">
    <citation type="submission" date="2024-07" db="EMBL/GenBank/DDBJ databases">
        <title>Draft sequence of the Neodothiora populina.</title>
        <authorList>
            <person name="Drown D.D."/>
            <person name="Schuette U.S."/>
            <person name="Buechlein A.B."/>
            <person name="Rusch D.R."/>
            <person name="Winton L.W."/>
            <person name="Adams G.A."/>
        </authorList>
    </citation>
    <scope>NUCLEOTIDE SEQUENCE [LARGE SCALE GENOMIC DNA]</scope>
    <source>
        <strain evidence="7 8">CPC 39397</strain>
    </source>
</reference>
<dbReference type="RefSeq" id="XP_069202034.1">
    <property type="nucleotide sequence ID" value="XM_069347430.1"/>
</dbReference>
<dbReference type="InterPro" id="IPR002293">
    <property type="entry name" value="AA/rel_permease1"/>
</dbReference>
<keyword evidence="5 6" id="KW-0472">Membrane</keyword>
<name>A0ABR3PHY1_9PEZI</name>
<dbReference type="GeneID" id="95981039"/>
<dbReference type="PANTHER" id="PTHR45649:SF41">
    <property type="entry name" value="TRANSPORTER, PUTATIVE (EUROFUNG)-RELATED"/>
    <property type="match status" value="1"/>
</dbReference>
<evidence type="ECO:0000313" key="8">
    <source>
        <dbReference type="Proteomes" id="UP001562354"/>
    </source>
</evidence>
<gene>
    <name evidence="7" type="ORF">AAFC00_007340</name>
</gene>
<evidence type="ECO:0000256" key="1">
    <source>
        <dbReference type="ARBA" id="ARBA00004141"/>
    </source>
</evidence>
<dbReference type="Proteomes" id="UP001562354">
    <property type="component" value="Unassembled WGS sequence"/>
</dbReference>
<evidence type="ECO:0000256" key="3">
    <source>
        <dbReference type="ARBA" id="ARBA00022692"/>
    </source>
</evidence>